<keyword evidence="4 6" id="KW-1133">Transmembrane helix</keyword>
<evidence type="ECO:0000313" key="7">
    <source>
        <dbReference type="EMBL" id="MBC8576884.1"/>
    </source>
</evidence>
<reference evidence="7 8" key="1">
    <citation type="submission" date="2020-08" db="EMBL/GenBank/DDBJ databases">
        <title>Genome public.</title>
        <authorList>
            <person name="Liu C."/>
            <person name="Sun Q."/>
        </authorList>
    </citation>
    <scope>NUCLEOTIDE SEQUENCE [LARGE SCALE GENOMIC DNA]</scope>
    <source>
        <strain evidence="7 8">BX1</strain>
    </source>
</reference>
<evidence type="ECO:0000313" key="8">
    <source>
        <dbReference type="Proteomes" id="UP000658131"/>
    </source>
</evidence>
<comment type="subcellular location">
    <subcellularLocation>
        <location evidence="1">Cell membrane</location>
        <topology evidence="1">Multi-pass membrane protein</topology>
    </subcellularLocation>
</comment>
<keyword evidence="8" id="KW-1185">Reference proteome</keyword>
<dbReference type="PANTHER" id="PTHR30086">
    <property type="entry name" value="ARGININE EXPORTER PROTEIN ARGO"/>
    <property type="match status" value="1"/>
</dbReference>
<organism evidence="7 8">
    <name type="scientific">Yanshouia hominis</name>
    <dbReference type="NCBI Taxonomy" id="2763673"/>
    <lineage>
        <taxon>Bacteria</taxon>
        <taxon>Bacillati</taxon>
        <taxon>Bacillota</taxon>
        <taxon>Clostridia</taxon>
        <taxon>Eubacteriales</taxon>
        <taxon>Oscillospiraceae</taxon>
        <taxon>Yanshouia</taxon>
    </lineage>
</organism>
<name>A0ABR7NKP5_9FIRM</name>
<evidence type="ECO:0000256" key="1">
    <source>
        <dbReference type="ARBA" id="ARBA00004651"/>
    </source>
</evidence>
<feature type="transmembrane region" description="Helical" evidence="6">
    <location>
        <begin position="176"/>
        <end position="193"/>
    </location>
</feature>
<gene>
    <name evidence="7" type="ORF">H8717_10775</name>
</gene>
<feature type="transmembrane region" description="Helical" evidence="6">
    <location>
        <begin position="144"/>
        <end position="164"/>
    </location>
</feature>
<comment type="caution">
    <text evidence="7">The sequence shown here is derived from an EMBL/GenBank/DDBJ whole genome shotgun (WGS) entry which is preliminary data.</text>
</comment>
<accession>A0ABR7NKP5</accession>
<proteinExistence type="predicted"/>
<feature type="transmembrane region" description="Helical" evidence="6">
    <location>
        <begin position="6"/>
        <end position="30"/>
    </location>
</feature>
<dbReference type="RefSeq" id="WP_316248701.1">
    <property type="nucleotide sequence ID" value="NZ_JACRTB010000017.1"/>
</dbReference>
<keyword evidence="3 6" id="KW-0812">Transmembrane</keyword>
<protein>
    <submittedName>
        <fullName evidence="7">LysE family transporter</fullName>
    </submittedName>
</protein>
<dbReference type="Proteomes" id="UP000658131">
    <property type="component" value="Unassembled WGS sequence"/>
</dbReference>
<evidence type="ECO:0000256" key="2">
    <source>
        <dbReference type="ARBA" id="ARBA00022475"/>
    </source>
</evidence>
<evidence type="ECO:0000256" key="5">
    <source>
        <dbReference type="ARBA" id="ARBA00023136"/>
    </source>
</evidence>
<dbReference type="PANTHER" id="PTHR30086:SF20">
    <property type="entry name" value="ARGININE EXPORTER PROTEIN ARGO-RELATED"/>
    <property type="match status" value="1"/>
</dbReference>
<feature type="transmembrane region" description="Helical" evidence="6">
    <location>
        <begin position="74"/>
        <end position="91"/>
    </location>
</feature>
<dbReference type="InterPro" id="IPR001123">
    <property type="entry name" value="LeuE-type"/>
</dbReference>
<sequence length="195" mass="21823">MTVTTLISLLLYMITCSFTPGPGNILALNTTSQYGWKESKRLILGICLGYAFVQTICTTAICCLTYRFESVLSVLKYVGGVYMIWLAIHMVRSTPFEDLKNKKPTLKEGMLLQLVNVKIYFYISTLLSVYFIPNSKTPSDLMLYGIFAVGVGSVACLAWAFLGMRLQTVYRRHFKLINAVLGVFLAYCAFSIVKG</sequence>
<keyword evidence="5 6" id="KW-0472">Membrane</keyword>
<evidence type="ECO:0000256" key="4">
    <source>
        <dbReference type="ARBA" id="ARBA00022989"/>
    </source>
</evidence>
<dbReference type="EMBL" id="JACRTB010000017">
    <property type="protein sequence ID" value="MBC8576884.1"/>
    <property type="molecule type" value="Genomic_DNA"/>
</dbReference>
<keyword evidence="2" id="KW-1003">Cell membrane</keyword>
<evidence type="ECO:0000256" key="6">
    <source>
        <dbReference type="SAM" id="Phobius"/>
    </source>
</evidence>
<evidence type="ECO:0000256" key="3">
    <source>
        <dbReference type="ARBA" id="ARBA00022692"/>
    </source>
</evidence>
<dbReference type="Pfam" id="PF01810">
    <property type="entry name" value="LysE"/>
    <property type="match status" value="1"/>
</dbReference>
<feature type="transmembrane region" description="Helical" evidence="6">
    <location>
        <begin position="42"/>
        <end position="68"/>
    </location>
</feature>